<organism evidence="2 3">
    <name type="scientific">Rhizopus oryzae</name>
    <name type="common">Mucormycosis agent</name>
    <name type="synonym">Rhizopus arrhizus var. delemar</name>
    <dbReference type="NCBI Taxonomy" id="64495"/>
    <lineage>
        <taxon>Eukaryota</taxon>
        <taxon>Fungi</taxon>
        <taxon>Fungi incertae sedis</taxon>
        <taxon>Mucoromycota</taxon>
        <taxon>Mucoromycotina</taxon>
        <taxon>Mucoromycetes</taxon>
        <taxon>Mucorales</taxon>
        <taxon>Mucorineae</taxon>
        <taxon>Rhizopodaceae</taxon>
        <taxon>Rhizopus</taxon>
    </lineage>
</organism>
<feature type="compositionally biased region" description="Low complexity" evidence="1">
    <location>
        <begin position="24"/>
        <end position="41"/>
    </location>
</feature>
<name>A0A9P7BYX3_RHIOR</name>
<evidence type="ECO:0000313" key="3">
    <source>
        <dbReference type="Proteomes" id="UP000717996"/>
    </source>
</evidence>
<dbReference type="AlphaFoldDB" id="A0A9P7BYX3"/>
<comment type="caution">
    <text evidence="2">The sequence shown here is derived from an EMBL/GenBank/DDBJ whole genome shotgun (WGS) entry which is preliminary data.</text>
</comment>
<accession>A0A9P7BYX3</accession>
<dbReference type="Proteomes" id="UP000717996">
    <property type="component" value="Unassembled WGS sequence"/>
</dbReference>
<evidence type="ECO:0000256" key="1">
    <source>
        <dbReference type="SAM" id="MobiDB-lite"/>
    </source>
</evidence>
<proteinExistence type="predicted"/>
<gene>
    <name evidence="2" type="ORF">G6F51_014506</name>
</gene>
<protein>
    <submittedName>
        <fullName evidence="2">Uncharacterized protein</fullName>
    </submittedName>
</protein>
<reference evidence="2" key="1">
    <citation type="journal article" date="2020" name="Microb. Genom.">
        <title>Genetic diversity of clinical and environmental Mucorales isolates obtained from an investigation of mucormycosis cases among solid organ transplant recipients.</title>
        <authorList>
            <person name="Nguyen M.H."/>
            <person name="Kaul D."/>
            <person name="Muto C."/>
            <person name="Cheng S.J."/>
            <person name="Richter R.A."/>
            <person name="Bruno V.M."/>
            <person name="Liu G."/>
            <person name="Beyhan S."/>
            <person name="Sundermann A.J."/>
            <person name="Mounaud S."/>
            <person name="Pasculle A.W."/>
            <person name="Nierman W.C."/>
            <person name="Driscoll E."/>
            <person name="Cumbie R."/>
            <person name="Clancy C.J."/>
            <person name="Dupont C.L."/>
        </authorList>
    </citation>
    <scope>NUCLEOTIDE SEQUENCE</scope>
    <source>
        <strain evidence="2">GL16</strain>
    </source>
</reference>
<feature type="region of interest" description="Disordered" evidence="1">
    <location>
        <begin position="1"/>
        <end position="79"/>
    </location>
</feature>
<dbReference type="EMBL" id="JAANIT010011260">
    <property type="protein sequence ID" value="KAG1523563.1"/>
    <property type="molecule type" value="Genomic_DNA"/>
</dbReference>
<sequence>MPWPAASGSCSRRWTSPARRCVPGRPTAAASATPRRAAGRSLPPCPACRTARRRSHGHDAGCRGCPARTPRSPAGPGTG</sequence>
<evidence type="ECO:0000313" key="2">
    <source>
        <dbReference type="EMBL" id="KAG1523563.1"/>
    </source>
</evidence>